<keyword evidence="5" id="KW-1185">Reference proteome</keyword>
<dbReference type="PROSITE" id="PS50923">
    <property type="entry name" value="SUSHI"/>
    <property type="match status" value="1"/>
</dbReference>
<reference evidence="4 5" key="1">
    <citation type="journal article" date="2018" name="Nat. Ecol. Evol.">
        <title>Genomic signatures of mitonuclear coevolution across populations of Tigriopus californicus.</title>
        <authorList>
            <person name="Barreto F.S."/>
            <person name="Watson E.T."/>
            <person name="Lima T.G."/>
            <person name="Willett C.S."/>
            <person name="Edmands S."/>
            <person name="Li W."/>
            <person name="Burton R.S."/>
        </authorList>
    </citation>
    <scope>NUCLEOTIDE SEQUENCE [LARGE SCALE GENOMIC DNA]</scope>
    <source>
        <strain evidence="4 5">San Diego</strain>
    </source>
</reference>
<sequence length="2172" mass="243783">VYSVADSTPLEGCHELAMKYGSFWTREFFFVSKAPNTLNNVKVECQPKSATTSGRSIFFPADIPYTATKLSDGSPVDLSAMNPYNERSPGIDITGSGIQIEMEGTNVEPYVVGAKVPIQGFIDTHVTIRFQHYSSNVSKWWNPDRTEDKPSFVDGTTLLLQKSKQIGNFGYQHLHYPSSSVTKARFAFNTIQIRGSDTNFKFDLIGNFYNRLTEAGKEEESKVQGCEIHHTDAHTAIYHHQHSAQVAENHCSSKCSPWYYASTRRIGPRSYKCLCHSNTNVVGKTADKWCGQAIDCMELANNQIKSFNDQADLMHFLGSTNELKIAGQSNPSTEPNVCNPARVIDLAGAYTAHILGQGSHNFYNKELDLNQEFIFPVSIFYKTVKFNVTDPEVVPNYRRILNLVGSSTFRSSFLKFEEESIKSFAYGAYSHCLNQSQITCGNAMTQFCHDVSILVQKTMHATKDSEIKWDESLPLGCINMEAFLNNSFYPFKTLKRWERNCNSIAKTINMLSFRVSGVPTKNQVLVNSSSYATPLPGSSNTYVCDDPPMCDKMMPAEAVTEPAAGTRFWNTSALANGTILNHEIDYTCPPNHAFNGTWKNDLIGKSYCFEELNSTNTPGNTTISYSLAHNTEGQEVKFTCKYGHEYKDETAMNALETIETNDDFLTNIRRKLCQEVVHPKGGIYVDQDPIPDSCYIINCTKNVPPIPPATGADWNMTNVDVDNNGLVPLQLNSVIEYRCTTRGKKFQASGSNAFVEVIKAKCQINKKWDLEAMTHTCEWAYCLNPPNPPDNHNLSLSVDPSKLIDIGADIKYNCEAGGHNRIKGDFNEKSVSLKCAENNVVEEPTSWPVCVPDITCPDPTSNAKIINNGKPGATNNFDAKVLYSCVDPQEYIKKKTDPSSSLARDIETSCDWDSENWTLNVDMLECEVAACIDFPVPPSSANMVRSSHVGETDVVFATKVEYSCVAGQFFSDQPTKANRSLSLECLQDTTQFQVLDTWPECKADAACAAPEASSEIIVVESIQDPNSYEATYKCSDQRFSISEDGSTFKDSIATQCQWNNQWSKRFASLSCILSHCWDFPVPPTTADLNRSTHLDEDRVPLGTSVTYTCAPNMYFKGQDAPENRTLDLQCPSCPNGPDYTTEIVSDYSTGNSINFESSYMYKCSDQRYSVVKGSAPPQETVETQCQWNQTWSVTSSMLSCELTHCWEYPVPPPPSNMNRSTHWNDVRVALGTKTTYECGPNMYFEGQDRPENRTLDLECLTSTGTFAVPDPWPVCVLAPSCPNGPPDAPNGISSNYSASDLTVYASNYSYSCDDPRMRIRDSLGSNISLPSITTTCLWNQQWSQNPAGFVCDLVGCNPPPDQKGLSMVSTYAPGTQVLLGWIITYECIKTPNPTYFDSDRSKKKIDLKCLDTGFYNDSIVWPTCVENIRCGPPIDPPIDGTISYLNNADFGDDNYGISAEYRCPVGKTFATNQSALTTLCQWNKTWTLTSLPECLISHCVNPPSLPTTTYLEDRLLNEMTRINQNRTYHCRHDSSFETDNNRNSFDLLCRQDGTFEDANWPRCVTTVNCNASQIPDIPVDGVLNINGSPYDKNSGAIPNIFQTDLEFFCGPSRKFRNSDGNLYNSWTITCQWNKSWTPGTTLDTCTWFQCHWFEQDRSQTNFSLTCQTDGSFKVPLNNDWPKCVTTVFCSNPPSAIPPVGTVEVVPEGADYRYGTTVIYSCGTARHFYGKGSKPQEDTLEYFTYSSKPDFGTDKVYDFQEISCHWDKRWVPEPIFDDCIWTACMNPPTPPHFTYLKSTWDGEPIAFGKTAPYKCDDVEVVEYGEVVKTINRYFVSNRSRTTTELECLPNGNFKIPIVWPTCTDTINCYSYPARRPGMTWENPGERKFESIIRYGCGPLGRFSRTLPNGIDELYDVAEAKCEWNGKFQPETLDRCQDHHWKRSTPREKPELSIPKNFCTDESYEYFYLYGSIPTDWNANFTTISFETTNDAALFVLQIYPGGKFVNRWSNRFKDDPTFKKGFVSSFDEGIVSTIDLDEPFELKVTCDTGGFYFIIEGDPSYPSMDHQYLIHTFELHKVVLEGTTNGIQYMAFVQEGVDPKVPVGMQTDFGCPPGYVLHGNYNPQAMVRVTCREDGTFGTPNWQTCVSVDDIMRKFQEGLTEDANLNGSKYFRS</sequence>
<dbReference type="InterPro" id="IPR000436">
    <property type="entry name" value="Sushi_SCR_CCP_dom"/>
</dbReference>
<comment type="caution">
    <text evidence="2">Lacks conserved residue(s) required for the propagation of feature annotation.</text>
</comment>
<evidence type="ECO:0000313" key="5">
    <source>
        <dbReference type="Proteomes" id="UP000318571"/>
    </source>
</evidence>
<evidence type="ECO:0000256" key="2">
    <source>
        <dbReference type="PROSITE-ProRule" id="PRU00302"/>
    </source>
</evidence>
<protein>
    <recommendedName>
        <fullName evidence="3">Sushi domain-containing protein</fullName>
    </recommendedName>
</protein>
<name>A0A553PHS2_TIGCA</name>
<keyword evidence="1" id="KW-1015">Disulfide bond</keyword>
<dbReference type="EMBL" id="VCGU01000004">
    <property type="protein sequence ID" value="TRY77229.1"/>
    <property type="molecule type" value="Genomic_DNA"/>
</dbReference>
<feature type="non-terminal residue" evidence="4">
    <location>
        <position position="1"/>
    </location>
</feature>
<proteinExistence type="predicted"/>
<dbReference type="STRING" id="6832.A0A553PHS2"/>
<accession>A0A553PHS2</accession>
<comment type="caution">
    <text evidence="4">The sequence shown here is derived from an EMBL/GenBank/DDBJ whole genome shotgun (WGS) entry which is preliminary data.</text>
</comment>
<evidence type="ECO:0000313" key="4">
    <source>
        <dbReference type="EMBL" id="TRY77229.1"/>
    </source>
</evidence>
<gene>
    <name evidence="4" type="ORF">TCAL_11387</name>
</gene>
<feature type="non-terminal residue" evidence="4">
    <location>
        <position position="2172"/>
    </location>
</feature>
<organism evidence="4 5">
    <name type="scientific">Tigriopus californicus</name>
    <name type="common">Marine copepod</name>
    <dbReference type="NCBI Taxonomy" id="6832"/>
    <lineage>
        <taxon>Eukaryota</taxon>
        <taxon>Metazoa</taxon>
        <taxon>Ecdysozoa</taxon>
        <taxon>Arthropoda</taxon>
        <taxon>Crustacea</taxon>
        <taxon>Multicrustacea</taxon>
        <taxon>Hexanauplia</taxon>
        <taxon>Copepoda</taxon>
        <taxon>Harpacticoida</taxon>
        <taxon>Harpacticidae</taxon>
        <taxon>Tigriopus</taxon>
    </lineage>
</organism>
<dbReference type="SMART" id="SM00032">
    <property type="entry name" value="CCP"/>
    <property type="match status" value="6"/>
</dbReference>
<feature type="domain" description="Sushi" evidence="3">
    <location>
        <begin position="1428"/>
        <end position="1496"/>
    </location>
</feature>
<dbReference type="Proteomes" id="UP000318571">
    <property type="component" value="Chromosome 5"/>
</dbReference>
<keyword evidence="2" id="KW-0768">Sushi</keyword>
<evidence type="ECO:0000256" key="1">
    <source>
        <dbReference type="ARBA" id="ARBA00023157"/>
    </source>
</evidence>
<evidence type="ECO:0000259" key="3">
    <source>
        <dbReference type="PROSITE" id="PS50923"/>
    </source>
</evidence>